<dbReference type="SUPFAM" id="SSF56349">
    <property type="entry name" value="DNA breaking-rejoining enzymes"/>
    <property type="match status" value="1"/>
</dbReference>
<dbReference type="InterPro" id="IPR002104">
    <property type="entry name" value="Integrase_catalytic"/>
</dbReference>
<evidence type="ECO:0000256" key="2">
    <source>
        <dbReference type="ARBA" id="ARBA00022908"/>
    </source>
</evidence>
<organism evidence="7">
    <name type="scientific">marine sediment metagenome</name>
    <dbReference type="NCBI Taxonomy" id="412755"/>
    <lineage>
        <taxon>unclassified sequences</taxon>
        <taxon>metagenomes</taxon>
        <taxon>ecological metagenomes</taxon>
    </lineage>
</organism>
<feature type="domain" description="Core-binding (CB)" evidence="6">
    <location>
        <begin position="9"/>
        <end position="89"/>
    </location>
</feature>
<accession>A0A0F9KH31</accession>
<dbReference type="GO" id="GO:0006310">
    <property type="term" value="P:DNA recombination"/>
    <property type="evidence" value="ECO:0007669"/>
    <property type="project" value="UniProtKB-KW"/>
</dbReference>
<dbReference type="EMBL" id="LAZR01015113">
    <property type="protein sequence ID" value="KKM14585.1"/>
    <property type="molecule type" value="Genomic_DNA"/>
</dbReference>
<dbReference type="GO" id="GO:0003677">
    <property type="term" value="F:DNA binding"/>
    <property type="evidence" value="ECO:0007669"/>
    <property type="project" value="UniProtKB-KW"/>
</dbReference>
<evidence type="ECO:0000256" key="3">
    <source>
        <dbReference type="ARBA" id="ARBA00023125"/>
    </source>
</evidence>
<dbReference type="InterPro" id="IPR004107">
    <property type="entry name" value="Integrase_SAM-like_N"/>
</dbReference>
<proteinExistence type="inferred from homology"/>
<dbReference type="InterPro" id="IPR013762">
    <property type="entry name" value="Integrase-like_cat_sf"/>
</dbReference>
<evidence type="ECO:0000256" key="4">
    <source>
        <dbReference type="ARBA" id="ARBA00023172"/>
    </source>
</evidence>
<dbReference type="InterPro" id="IPR044068">
    <property type="entry name" value="CB"/>
</dbReference>
<sequence length="268" mass="31013">MNTSLPNDPQFNKYYEKHGKFLRLKGLRPKTIEAYSRAIRRIGNYFDAIIDRLTSDQLLDYFNDLLQSHSWSAVKLDLYGLKFFYTNVLKRTWEDIPLIKPPKGTRIPDILTIEQTDQLFAATHKLSYKVFFFTIYSMGLRLGEGIKLTVGDIDSVNMRVHIRNAKGNKDRLVPLPENTLRILRDFWSVHKHPEFIFPNRKRGLKNAHLVDSPLDRGGIQTAIKAVVQQIGIKKKSHAIRCATAMPRICWRLGLILLNYKRSLAMSVC</sequence>
<dbReference type="InterPro" id="IPR010998">
    <property type="entry name" value="Integrase_recombinase_N"/>
</dbReference>
<keyword evidence="4" id="KW-0233">DNA recombination</keyword>
<evidence type="ECO:0000313" key="7">
    <source>
        <dbReference type="EMBL" id="KKM14585.1"/>
    </source>
</evidence>
<reference evidence="7" key="1">
    <citation type="journal article" date="2015" name="Nature">
        <title>Complex archaea that bridge the gap between prokaryotes and eukaryotes.</title>
        <authorList>
            <person name="Spang A."/>
            <person name="Saw J.H."/>
            <person name="Jorgensen S.L."/>
            <person name="Zaremba-Niedzwiedzka K."/>
            <person name="Martijn J."/>
            <person name="Lind A.E."/>
            <person name="van Eijk R."/>
            <person name="Schleper C."/>
            <person name="Guy L."/>
            <person name="Ettema T.J."/>
        </authorList>
    </citation>
    <scope>NUCLEOTIDE SEQUENCE</scope>
</reference>
<dbReference type="PANTHER" id="PTHR30349:SF64">
    <property type="entry name" value="PROPHAGE INTEGRASE INTD-RELATED"/>
    <property type="match status" value="1"/>
</dbReference>
<dbReference type="Pfam" id="PF00589">
    <property type="entry name" value="Phage_integrase"/>
    <property type="match status" value="1"/>
</dbReference>
<keyword evidence="3" id="KW-0238">DNA-binding</keyword>
<protein>
    <recommendedName>
        <fullName evidence="8">Tyr recombinase domain-containing protein</fullName>
    </recommendedName>
</protein>
<dbReference type="InterPro" id="IPR050090">
    <property type="entry name" value="Tyrosine_recombinase_XerCD"/>
</dbReference>
<dbReference type="PROSITE" id="PS51898">
    <property type="entry name" value="TYR_RECOMBINASE"/>
    <property type="match status" value="1"/>
</dbReference>
<dbReference type="Gene3D" id="1.10.443.10">
    <property type="entry name" value="Intergrase catalytic core"/>
    <property type="match status" value="1"/>
</dbReference>
<dbReference type="Pfam" id="PF13495">
    <property type="entry name" value="Phage_int_SAM_4"/>
    <property type="match status" value="1"/>
</dbReference>
<comment type="similarity">
    <text evidence="1">Belongs to the 'phage' integrase family.</text>
</comment>
<evidence type="ECO:0000259" key="5">
    <source>
        <dbReference type="PROSITE" id="PS51898"/>
    </source>
</evidence>
<evidence type="ECO:0000259" key="6">
    <source>
        <dbReference type="PROSITE" id="PS51900"/>
    </source>
</evidence>
<gene>
    <name evidence="7" type="ORF">LCGC14_1704630</name>
</gene>
<dbReference type="Gene3D" id="1.10.150.130">
    <property type="match status" value="1"/>
</dbReference>
<keyword evidence="2" id="KW-0229">DNA integration</keyword>
<dbReference type="PANTHER" id="PTHR30349">
    <property type="entry name" value="PHAGE INTEGRASE-RELATED"/>
    <property type="match status" value="1"/>
</dbReference>
<dbReference type="AlphaFoldDB" id="A0A0F9KH31"/>
<dbReference type="InterPro" id="IPR011010">
    <property type="entry name" value="DNA_brk_join_enz"/>
</dbReference>
<dbReference type="GO" id="GO:0015074">
    <property type="term" value="P:DNA integration"/>
    <property type="evidence" value="ECO:0007669"/>
    <property type="project" value="UniProtKB-KW"/>
</dbReference>
<dbReference type="PROSITE" id="PS51900">
    <property type="entry name" value="CB"/>
    <property type="match status" value="1"/>
</dbReference>
<evidence type="ECO:0008006" key="8">
    <source>
        <dbReference type="Google" id="ProtNLM"/>
    </source>
</evidence>
<comment type="caution">
    <text evidence="7">The sequence shown here is derived from an EMBL/GenBank/DDBJ whole genome shotgun (WGS) entry which is preliminary data.</text>
</comment>
<evidence type="ECO:0000256" key="1">
    <source>
        <dbReference type="ARBA" id="ARBA00008857"/>
    </source>
</evidence>
<feature type="domain" description="Tyr recombinase" evidence="5">
    <location>
        <begin position="106"/>
        <end position="268"/>
    </location>
</feature>
<name>A0A0F9KH31_9ZZZZ</name>